<keyword evidence="3" id="KW-1185">Reference proteome</keyword>
<dbReference type="RefSeq" id="WP_290001242.1">
    <property type="nucleotide sequence ID" value="NZ_JAUEPH010000006.1"/>
</dbReference>
<dbReference type="EMBL" id="JAUEPH010000006">
    <property type="protein sequence ID" value="MDN3205183.1"/>
    <property type="molecule type" value="Genomic_DNA"/>
</dbReference>
<evidence type="ECO:0000256" key="1">
    <source>
        <dbReference type="SAM" id="SignalP"/>
    </source>
</evidence>
<dbReference type="Proteomes" id="UP001171916">
    <property type="component" value="Unassembled WGS sequence"/>
</dbReference>
<keyword evidence="1" id="KW-0732">Signal</keyword>
<accession>A0ABT7YFB3</accession>
<comment type="caution">
    <text evidence="2">The sequence shown here is derived from an EMBL/GenBank/DDBJ whole genome shotgun (WGS) entry which is preliminary data.</text>
</comment>
<evidence type="ECO:0000313" key="3">
    <source>
        <dbReference type="Proteomes" id="UP001171916"/>
    </source>
</evidence>
<feature type="chain" id="PRO_5047020765" description="DUF4199 domain-containing protein" evidence="1">
    <location>
        <begin position="22"/>
        <end position="166"/>
    </location>
</feature>
<feature type="signal peptide" evidence="1">
    <location>
        <begin position="1"/>
        <end position="21"/>
    </location>
</feature>
<gene>
    <name evidence="2" type="ORF">QVH07_13550</name>
</gene>
<evidence type="ECO:0008006" key="4">
    <source>
        <dbReference type="Google" id="ProtNLM"/>
    </source>
</evidence>
<organism evidence="2 3">
    <name type="scientific">Algoriphagus sediminis</name>
    <dbReference type="NCBI Taxonomy" id="3057113"/>
    <lineage>
        <taxon>Bacteria</taxon>
        <taxon>Pseudomonadati</taxon>
        <taxon>Bacteroidota</taxon>
        <taxon>Cytophagia</taxon>
        <taxon>Cytophagales</taxon>
        <taxon>Cyclobacteriaceae</taxon>
        <taxon>Algoriphagus</taxon>
    </lineage>
</organism>
<protein>
    <recommendedName>
        <fullName evidence="4">DUF4199 domain-containing protein</fullName>
    </recommendedName>
</protein>
<evidence type="ECO:0000313" key="2">
    <source>
        <dbReference type="EMBL" id="MDN3205183.1"/>
    </source>
</evidence>
<reference evidence="2" key="1">
    <citation type="submission" date="2023-06" db="EMBL/GenBank/DDBJ databases">
        <title>Robiginitalea aurantiacus sp. nov. and Algoriphagus sediminis sp. nov., isolated from coastal sediment.</title>
        <authorList>
            <person name="Zhou Z.Y."/>
            <person name="An J."/>
            <person name="Jia Y.W."/>
            <person name="Du Z.J."/>
        </authorList>
    </citation>
    <scope>NUCLEOTIDE SEQUENCE</scope>
    <source>
        <strain evidence="2">C2-7</strain>
    </source>
</reference>
<sequence>MQVKIFRLVFFLLILPMLARAQNPLQIDVRSNFVSQKIDFIDGNRVLSKADVNRLMSESDPETFELYRRAMSNQQLGTIFSIAGLGAGLGTVIYGLTPQNANAPNLFWPLLIGSIGMEIASGVFRNKAIPLAEEAVDSYNFGLDQGPVYFEERRIDSPIFSYVIRF</sequence>
<name>A0ABT7YFB3_9BACT</name>
<proteinExistence type="predicted"/>